<evidence type="ECO:0000313" key="2">
    <source>
        <dbReference type="Proteomes" id="UP000308528"/>
    </source>
</evidence>
<proteinExistence type="predicted"/>
<protein>
    <submittedName>
        <fullName evidence="1">Uncharacterized protein</fullName>
    </submittedName>
</protein>
<dbReference type="RefSeq" id="WP_136458658.1">
    <property type="nucleotide sequence ID" value="NZ_SRSF01000003.1"/>
</dbReference>
<organism evidence="1 2">
    <name type="scientific">Neolewinella litorea</name>
    <dbReference type="NCBI Taxonomy" id="2562452"/>
    <lineage>
        <taxon>Bacteria</taxon>
        <taxon>Pseudomonadati</taxon>
        <taxon>Bacteroidota</taxon>
        <taxon>Saprospiria</taxon>
        <taxon>Saprospirales</taxon>
        <taxon>Lewinellaceae</taxon>
        <taxon>Neolewinella</taxon>
    </lineage>
</organism>
<keyword evidence="2" id="KW-1185">Reference proteome</keyword>
<name>A0A4V3XL77_9BACT</name>
<reference evidence="1 2" key="1">
    <citation type="submission" date="2019-04" db="EMBL/GenBank/DDBJ databases">
        <title>Lewinella litorea sp. nov., isolated from a marine sand.</title>
        <authorList>
            <person name="Yoon J.-H."/>
        </authorList>
    </citation>
    <scope>NUCLEOTIDE SEQUENCE [LARGE SCALE GENOMIC DNA]</scope>
    <source>
        <strain evidence="1 2">HSMS-39</strain>
    </source>
</reference>
<dbReference type="EMBL" id="SRSF01000003">
    <property type="protein sequence ID" value="THH39783.1"/>
    <property type="molecule type" value="Genomic_DNA"/>
</dbReference>
<dbReference type="Proteomes" id="UP000308528">
    <property type="component" value="Unassembled WGS sequence"/>
</dbReference>
<dbReference type="AlphaFoldDB" id="A0A4V3XL77"/>
<accession>A0A4V3XL77</accession>
<comment type="caution">
    <text evidence="1">The sequence shown here is derived from an EMBL/GenBank/DDBJ whole genome shotgun (WGS) entry which is preliminary data.</text>
</comment>
<evidence type="ECO:0000313" key="1">
    <source>
        <dbReference type="EMBL" id="THH39783.1"/>
    </source>
</evidence>
<sequence length="176" mass="19378">MNPVKVLCGILLLILLAHCRRDDPAAAGNTFQQAPFTDSIFTLILGDSSFDIDRGTTRGDGIDNISDLRFTDTLDVTIDKRPFKLFVPAEELQGSGFMMDDVPGVLLREVLDRDKGTLSDYLLIVNDASLYSFASGGSTIFTPRDDRPPAQTKSMGFGDLLRERMRARDSLRVGSD</sequence>
<gene>
    <name evidence="1" type="ORF">E4021_09215</name>
</gene>